<evidence type="ECO:0000313" key="3">
    <source>
        <dbReference type="Proteomes" id="UP000600080"/>
    </source>
</evidence>
<name>A0ABQ2JA46_9ACTN</name>
<protein>
    <submittedName>
        <fullName evidence="2">Uncharacterized protein</fullName>
    </submittedName>
</protein>
<feature type="region of interest" description="Disordered" evidence="1">
    <location>
        <begin position="83"/>
        <end position="151"/>
    </location>
</feature>
<dbReference type="Proteomes" id="UP000600080">
    <property type="component" value="Unassembled WGS sequence"/>
</dbReference>
<accession>A0ABQ2JA46</accession>
<evidence type="ECO:0000313" key="2">
    <source>
        <dbReference type="EMBL" id="GGN41615.1"/>
    </source>
</evidence>
<sequence>MSDARTTMKLPVHLSLPPAPPTPTENRDVCMAPAEQRAEAEDGDDLSRVAECTTQLRNHPHVRGGGRMNAAAVDTYHARVPDAEGWRGIPFRHPRDKEATAQDGGKHDGGPMPPGSSSGALPTRRRRHVGPGRPPPRPGRRTGRGGCPSGR</sequence>
<gene>
    <name evidence="2" type="ORF">GCM10012285_20990</name>
</gene>
<dbReference type="EMBL" id="BMND01000006">
    <property type="protein sequence ID" value="GGN41615.1"/>
    <property type="molecule type" value="Genomic_DNA"/>
</dbReference>
<proteinExistence type="predicted"/>
<organism evidence="2 3">
    <name type="scientific">Streptomyces kronopolitis</name>
    <dbReference type="NCBI Taxonomy" id="1612435"/>
    <lineage>
        <taxon>Bacteria</taxon>
        <taxon>Bacillati</taxon>
        <taxon>Actinomycetota</taxon>
        <taxon>Actinomycetes</taxon>
        <taxon>Kitasatosporales</taxon>
        <taxon>Streptomycetaceae</taxon>
        <taxon>Streptomyces</taxon>
    </lineage>
</organism>
<feature type="compositionally biased region" description="Basic and acidic residues" evidence="1">
    <location>
        <begin position="93"/>
        <end position="109"/>
    </location>
</feature>
<feature type="region of interest" description="Disordered" evidence="1">
    <location>
        <begin position="1"/>
        <end position="28"/>
    </location>
</feature>
<comment type="caution">
    <text evidence="2">The sequence shown here is derived from an EMBL/GenBank/DDBJ whole genome shotgun (WGS) entry which is preliminary data.</text>
</comment>
<evidence type="ECO:0000256" key="1">
    <source>
        <dbReference type="SAM" id="MobiDB-lite"/>
    </source>
</evidence>
<keyword evidence="3" id="KW-1185">Reference proteome</keyword>
<reference evidence="3" key="1">
    <citation type="journal article" date="2019" name="Int. J. Syst. Evol. Microbiol.">
        <title>The Global Catalogue of Microorganisms (GCM) 10K type strain sequencing project: providing services to taxonomists for standard genome sequencing and annotation.</title>
        <authorList>
            <consortium name="The Broad Institute Genomics Platform"/>
            <consortium name="The Broad Institute Genome Sequencing Center for Infectious Disease"/>
            <person name="Wu L."/>
            <person name="Ma J."/>
        </authorList>
    </citation>
    <scope>NUCLEOTIDE SEQUENCE [LARGE SCALE GENOMIC DNA]</scope>
    <source>
        <strain evidence="3">CGMCC 4.7323</strain>
    </source>
</reference>